<feature type="region of interest" description="Disordered" evidence="1">
    <location>
        <begin position="58"/>
        <end position="101"/>
    </location>
</feature>
<keyword evidence="3" id="KW-1185">Reference proteome</keyword>
<proteinExistence type="predicted"/>
<name>A0A4C1ZT61_EUMVA</name>
<dbReference type="Proteomes" id="UP000299102">
    <property type="component" value="Unassembled WGS sequence"/>
</dbReference>
<organism evidence="2 3">
    <name type="scientific">Eumeta variegata</name>
    <name type="common">Bagworm moth</name>
    <name type="synonym">Eumeta japonica</name>
    <dbReference type="NCBI Taxonomy" id="151549"/>
    <lineage>
        <taxon>Eukaryota</taxon>
        <taxon>Metazoa</taxon>
        <taxon>Ecdysozoa</taxon>
        <taxon>Arthropoda</taxon>
        <taxon>Hexapoda</taxon>
        <taxon>Insecta</taxon>
        <taxon>Pterygota</taxon>
        <taxon>Neoptera</taxon>
        <taxon>Endopterygota</taxon>
        <taxon>Lepidoptera</taxon>
        <taxon>Glossata</taxon>
        <taxon>Ditrysia</taxon>
        <taxon>Tineoidea</taxon>
        <taxon>Psychidae</taxon>
        <taxon>Oiketicinae</taxon>
        <taxon>Eumeta</taxon>
    </lineage>
</organism>
<comment type="caution">
    <text evidence="2">The sequence shown here is derived from an EMBL/GenBank/DDBJ whole genome shotgun (WGS) entry which is preliminary data.</text>
</comment>
<gene>
    <name evidence="2" type="ORF">EVAR_55048_1</name>
</gene>
<evidence type="ECO:0000313" key="2">
    <source>
        <dbReference type="EMBL" id="GBP90354.1"/>
    </source>
</evidence>
<protein>
    <submittedName>
        <fullName evidence="2">Uncharacterized protein</fullName>
    </submittedName>
</protein>
<dbReference type="AlphaFoldDB" id="A0A4C1ZT61"/>
<dbReference type="EMBL" id="BGZK01002077">
    <property type="protein sequence ID" value="GBP90354.1"/>
    <property type="molecule type" value="Genomic_DNA"/>
</dbReference>
<evidence type="ECO:0000313" key="3">
    <source>
        <dbReference type="Proteomes" id="UP000299102"/>
    </source>
</evidence>
<reference evidence="2 3" key="1">
    <citation type="journal article" date="2019" name="Commun. Biol.">
        <title>The bagworm genome reveals a unique fibroin gene that provides high tensile strength.</title>
        <authorList>
            <person name="Kono N."/>
            <person name="Nakamura H."/>
            <person name="Ohtoshi R."/>
            <person name="Tomita M."/>
            <person name="Numata K."/>
            <person name="Arakawa K."/>
        </authorList>
    </citation>
    <scope>NUCLEOTIDE SEQUENCE [LARGE SCALE GENOMIC DNA]</scope>
</reference>
<sequence length="101" mass="11370">MLKHMVLSQKNADRNRKCMHTAAHTHTDMSRARLAADSLRLVRRRRIRISIEIFKAVTGRKRPPATDKDQRRGANKTIAGSRSGLDDDNSAYPACAEPTET</sequence>
<accession>A0A4C1ZT61</accession>
<dbReference type="OrthoDB" id="10677754at2759"/>
<evidence type="ECO:0000256" key="1">
    <source>
        <dbReference type="SAM" id="MobiDB-lite"/>
    </source>
</evidence>